<dbReference type="KEGG" id="vg:37620427"/>
<dbReference type="OrthoDB" id="35690at10239"/>
<protein>
    <submittedName>
        <fullName evidence="2">Tas protein</fullName>
    </submittedName>
</protein>
<evidence type="ECO:0000256" key="1">
    <source>
        <dbReference type="SAM" id="MobiDB-lite"/>
    </source>
</evidence>
<name>Q7SIS4_9RETR</name>
<dbReference type="Proteomes" id="UP000161882">
    <property type="component" value="Segment"/>
</dbReference>
<proteinExistence type="predicted"/>
<reference evidence="2 3" key="1">
    <citation type="journal article" date="2003" name="J. Virol.">
        <title>Structural and evolutionary analysis of an orangutan foamy virus.</title>
        <authorList>
            <person name="Verschoor E.J."/>
            <person name="Langenhuijzen S."/>
            <person name="van den Engel S."/>
            <person name="Niphuis H."/>
            <person name="Warren K.S."/>
            <person name="Heeney J.L."/>
        </authorList>
    </citation>
    <scope>NUCLEOTIDE SEQUENCE [LARGE SCALE GENOMIC DNA]</scope>
    <source>
        <strain evidence="2">SFVora</strain>
        <tissue evidence="2">Blood</tissue>
    </source>
</reference>
<organism evidence="2 3">
    <name type="scientific">Simian foamy virus Pongo pygmaeus pygmaeus</name>
    <dbReference type="NCBI Taxonomy" id="221703"/>
    <lineage>
        <taxon>Viruses</taxon>
        <taxon>Riboviria</taxon>
        <taxon>Pararnavirae</taxon>
        <taxon>Artverviricota</taxon>
        <taxon>Revtraviricetes</taxon>
        <taxon>Ortervirales</taxon>
        <taxon>Retroviridae</taxon>
        <taxon>Spumaretrovirinae</taxon>
        <taxon>Simiispumavirus</taxon>
        <taxon>Simiispumavirus ponpygpyg</taxon>
        <taxon>Bornean orangutan simian foamy virus</taxon>
    </lineage>
</organism>
<dbReference type="RefSeq" id="YP_009508890.1">
    <property type="nucleotide sequence ID" value="NC_039085.1"/>
</dbReference>
<sequence>MDPNQEEEPVAGTSGMNQDPVPFIPEGIAAANESDDEEPEQFLYKVYQESVKKNGGDYPKLEDWIPSPEEMSKSVCISLILTCLYNAEKAAQIKDWGYIVHWEQSPTDSKYFLIKYECPMCDSINQEPMPIWWDDRLKLWRKMGCRAVMGSIVYALKNHVDKCNSQVHPLRKTGNRRPRPRIDPIRRCNRLTGNYVPGRRGSTKPSNPSSHPSSGIPLAPGPRQCSTNTSNPPESLLRLLPGNDAISPALAISMSGGQIWEEVYNDLLLDATLGTSDN</sequence>
<feature type="compositionally biased region" description="Polar residues" evidence="1">
    <location>
        <begin position="203"/>
        <end position="213"/>
    </location>
</feature>
<keyword evidence="3" id="KW-1185">Reference proteome</keyword>
<feature type="compositionally biased region" description="Polar residues" evidence="1">
    <location>
        <begin position="224"/>
        <end position="233"/>
    </location>
</feature>
<dbReference type="EMBL" id="AJ544579">
    <property type="protein sequence ID" value="CAD67564.1"/>
    <property type="molecule type" value="Genomic_DNA"/>
</dbReference>
<feature type="region of interest" description="Disordered" evidence="1">
    <location>
        <begin position="191"/>
        <end position="235"/>
    </location>
</feature>
<accession>Q7SIS4</accession>
<feature type="region of interest" description="Disordered" evidence="1">
    <location>
        <begin position="1"/>
        <end position="37"/>
    </location>
</feature>
<evidence type="ECO:0000313" key="3">
    <source>
        <dbReference type="Proteomes" id="UP000161882"/>
    </source>
</evidence>
<evidence type="ECO:0000313" key="2">
    <source>
        <dbReference type="EMBL" id="CAD67564.1"/>
    </source>
</evidence>
<dbReference type="GeneID" id="37620427"/>
<gene>
    <name evidence="2" type="primary">tas</name>
</gene>